<dbReference type="InterPro" id="IPR023430">
    <property type="entry name" value="Pept_HybD-like_dom_sf"/>
</dbReference>
<dbReference type="EMBL" id="JACJSG010000010">
    <property type="protein sequence ID" value="MBD2500749.1"/>
    <property type="molecule type" value="Genomic_DNA"/>
</dbReference>
<dbReference type="GO" id="GO:0006508">
    <property type="term" value="P:proteolysis"/>
    <property type="evidence" value="ECO:0007669"/>
    <property type="project" value="UniProtKB-KW"/>
</dbReference>
<gene>
    <name evidence="1" type="ORF">H6G83_09005</name>
</gene>
<dbReference type="PANTHER" id="PTHR30302:SF5">
    <property type="entry name" value="SLR1876 PROTEIN"/>
    <property type="match status" value="1"/>
</dbReference>
<evidence type="ECO:0000313" key="2">
    <source>
        <dbReference type="Proteomes" id="UP000661112"/>
    </source>
</evidence>
<dbReference type="GO" id="GO:0008233">
    <property type="term" value="F:peptidase activity"/>
    <property type="evidence" value="ECO:0007669"/>
    <property type="project" value="UniProtKB-KW"/>
</dbReference>
<dbReference type="Proteomes" id="UP000661112">
    <property type="component" value="Unassembled WGS sequence"/>
</dbReference>
<evidence type="ECO:0000313" key="1">
    <source>
        <dbReference type="EMBL" id="MBD2500749.1"/>
    </source>
</evidence>
<keyword evidence="2" id="KW-1185">Reference proteome</keyword>
<proteinExistence type="predicted"/>
<comment type="caution">
    <text evidence="1">The sequence shown here is derived from an EMBL/GenBank/DDBJ whole genome shotgun (WGS) entry which is preliminary data.</text>
</comment>
<dbReference type="RefSeq" id="WP_190470194.1">
    <property type="nucleotide sequence ID" value="NZ_JACJSG010000010.1"/>
</dbReference>
<dbReference type="PANTHER" id="PTHR30302">
    <property type="entry name" value="HYDROGENASE 1 MATURATION PROTEASE"/>
    <property type="match status" value="1"/>
</dbReference>
<dbReference type="CDD" id="cd06066">
    <property type="entry name" value="H2MP_NAD-link-bidir"/>
    <property type="match status" value="1"/>
</dbReference>
<keyword evidence="1" id="KW-0645">Protease</keyword>
<dbReference type="SUPFAM" id="SSF53163">
    <property type="entry name" value="HybD-like"/>
    <property type="match status" value="1"/>
</dbReference>
<keyword evidence="1" id="KW-0378">Hydrolase</keyword>
<dbReference type="InterPro" id="IPR000671">
    <property type="entry name" value="Peptidase_A31"/>
</dbReference>
<reference evidence="1 2" key="1">
    <citation type="journal article" date="2020" name="ISME J.">
        <title>Comparative genomics reveals insights into cyanobacterial evolution and habitat adaptation.</title>
        <authorList>
            <person name="Chen M.Y."/>
            <person name="Teng W.K."/>
            <person name="Zhao L."/>
            <person name="Hu C.X."/>
            <person name="Zhou Y.K."/>
            <person name="Han B.P."/>
            <person name="Song L.R."/>
            <person name="Shu W.S."/>
        </authorList>
    </citation>
    <scope>NUCLEOTIDE SEQUENCE [LARGE SCALE GENOMIC DNA]</scope>
    <source>
        <strain evidence="1 2">FACHB-119</strain>
    </source>
</reference>
<dbReference type="Gene3D" id="3.40.50.1450">
    <property type="entry name" value="HybD-like"/>
    <property type="match status" value="1"/>
</dbReference>
<protein>
    <submittedName>
        <fullName evidence="1">Hydrogenase maturation protease</fullName>
    </submittedName>
</protein>
<organism evidence="1 2">
    <name type="scientific">Anabaena azotica FACHB-119</name>
    <dbReference type="NCBI Taxonomy" id="947527"/>
    <lineage>
        <taxon>Bacteria</taxon>
        <taxon>Bacillati</taxon>
        <taxon>Cyanobacteriota</taxon>
        <taxon>Cyanophyceae</taxon>
        <taxon>Nostocales</taxon>
        <taxon>Nostocaceae</taxon>
        <taxon>Anabaena</taxon>
        <taxon>Anabaena azotica</taxon>
    </lineage>
</organism>
<name>A0ABR8D200_9NOST</name>
<accession>A0ABR8D200</accession>
<sequence length="158" mass="17172">MKKNVMVIGYGNDLLSDDGIGQRIADEVASWHLPSVKSVCVHQLTPDLAESLARTDLAIFVDACLPVDNFDVQVQSLSPACDIDSNLHIGNPRSLLALTAAIYGSCPSAWWVRVPGVNFEFGDRISQTAEIGCAIALVKIVQLLDKVNNLWIENRAIV</sequence>